<comment type="catalytic activity">
    <reaction evidence="4">
        <text>holo-[ACP] + malonyl-CoA = malonyl-[ACP] + CoA</text>
        <dbReference type="Rhea" id="RHEA:41792"/>
        <dbReference type="Rhea" id="RHEA-COMP:9623"/>
        <dbReference type="Rhea" id="RHEA-COMP:9685"/>
        <dbReference type="ChEBI" id="CHEBI:57287"/>
        <dbReference type="ChEBI" id="CHEBI:57384"/>
        <dbReference type="ChEBI" id="CHEBI:64479"/>
        <dbReference type="ChEBI" id="CHEBI:78449"/>
        <dbReference type="EC" id="2.3.1.39"/>
    </reaction>
</comment>
<organism evidence="6 7">
    <name type="scientific">Amycolatopsis nalaikhensis</name>
    <dbReference type="NCBI Taxonomy" id="715472"/>
    <lineage>
        <taxon>Bacteria</taxon>
        <taxon>Bacillati</taxon>
        <taxon>Actinomycetota</taxon>
        <taxon>Actinomycetes</taxon>
        <taxon>Pseudonocardiales</taxon>
        <taxon>Pseudonocardiaceae</taxon>
        <taxon>Amycolatopsis</taxon>
    </lineage>
</organism>
<dbReference type="EMBL" id="CP127173">
    <property type="protein sequence ID" value="WIV58084.1"/>
    <property type="molecule type" value="Genomic_DNA"/>
</dbReference>
<dbReference type="Pfam" id="PF21124">
    <property type="entry name" value="VinK_C"/>
    <property type="match status" value="1"/>
</dbReference>
<keyword evidence="3" id="KW-0012">Acyltransferase</keyword>
<evidence type="ECO:0000313" key="7">
    <source>
        <dbReference type="Proteomes" id="UP001227101"/>
    </source>
</evidence>
<feature type="domain" description="Malonyl-CoA-[acyl-carrier-protein] transacylase small" evidence="5">
    <location>
        <begin position="129"/>
        <end position="185"/>
    </location>
</feature>
<dbReference type="PANTHER" id="PTHR42681:SF1">
    <property type="entry name" value="MALONYL-COA-ACYL CARRIER PROTEIN TRANSACYLASE, MITOCHONDRIAL"/>
    <property type="match status" value="1"/>
</dbReference>
<dbReference type="InterPro" id="IPR049416">
    <property type="entry name" value="VinK-like_small"/>
</dbReference>
<evidence type="ECO:0000259" key="5">
    <source>
        <dbReference type="Pfam" id="PF21124"/>
    </source>
</evidence>
<dbReference type="EC" id="2.3.1.39" evidence="1"/>
<evidence type="ECO:0000313" key="6">
    <source>
        <dbReference type="EMBL" id="WIV58084.1"/>
    </source>
</evidence>
<dbReference type="InterPro" id="IPR001227">
    <property type="entry name" value="Ac_transferase_dom_sf"/>
</dbReference>
<keyword evidence="7" id="KW-1185">Reference proteome</keyword>
<evidence type="ECO:0000256" key="3">
    <source>
        <dbReference type="ARBA" id="ARBA00023315"/>
    </source>
</evidence>
<evidence type="ECO:0000256" key="1">
    <source>
        <dbReference type="ARBA" id="ARBA00013258"/>
    </source>
</evidence>
<protein>
    <recommendedName>
        <fullName evidence="1">[acyl-carrier-protein] S-malonyltransferase</fullName>
        <ecNumber evidence="1">2.3.1.39</ecNumber>
    </recommendedName>
</protein>
<accession>A0ABY8XR08</accession>
<name>A0ABY8XR08_9PSEU</name>
<reference evidence="6 7" key="1">
    <citation type="submission" date="2023-06" db="EMBL/GenBank/DDBJ databases">
        <authorList>
            <person name="Oyuntsetseg B."/>
            <person name="Kim S.B."/>
        </authorList>
    </citation>
    <scope>NUCLEOTIDE SEQUENCE [LARGE SCALE GENOMIC DNA]</scope>
    <source>
        <strain evidence="6 7">2-2</strain>
    </source>
</reference>
<dbReference type="InterPro" id="IPR016035">
    <property type="entry name" value="Acyl_Trfase/lysoPLipase"/>
</dbReference>
<dbReference type="PANTHER" id="PTHR42681">
    <property type="entry name" value="MALONYL-COA-ACYL CARRIER PROTEIN TRANSACYLASE, MITOCHONDRIAL"/>
    <property type="match status" value="1"/>
</dbReference>
<proteinExistence type="predicted"/>
<gene>
    <name evidence="6" type="ORF">QP939_05295</name>
</gene>
<sequence>MSTAFVFPGMAPSKFAELTKFLVLDARARRRVAEADDVVGYSILDAYAESEHDYSPAAQLAFLVSCVALADAIDTRPDAVTGLSFGQKAAAVYSGALTFADAVRLTAVQADCEAEYFASQHQDVVTHTVMRVPEDGWRTVLGELTWYEISGVVDDGFHLVSLREGELAGFTRRISEVGGYSLYTMRPPVHAPAFEALRHRASAAGFGDCPLRDPEIPLVSDQDGAVVTTADGVRAMLLDTFDRPIGWPSVTASLHRLGVTELHFCGTDNLFSRVPRAKEFRLHAHNPKLALRPRREAVPA</sequence>
<dbReference type="InterPro" id="IPR050858">
    <property type="entry name" value="Mal-CoA-ACP_Trans/PKS_FabD"/>
</dbReference>
<evidence type="ECO:0000256" key="4">
    <source>
        <dbReference type="ARBA" id="ARBA00048462"/>
    </source>
</evidence>
<evidence type="ECO:0000256" key="2">
    <source>
        <dbReference type="ARBA" id="ARBA00022679"/>
    </source>
</evidence>
<keyword evidence="2" id="KW-0808">Transferase</keyword>
<dbReference type="Gene3D" id="3.40.366.10">
    <property type="entry name" value="Malonyl-Coenzyme A Acyl Carrier Protein, domain 2"/>
    <property type="match status" value="2"/>
</dbReference>
<dbReference type="Proteomes" id="UP001227101">
    <property type="component" value="Chromosome"/>
</dbReference>
<dbReference type="RefSeq" id="WP_285455410.1">
    <property type="nucleotide sequence ID" value="NZ_CP127173.1"/>
</dbReference>
<dbReference type="SUPFAM" id="SSF52151">
    <property type="entry name" value="FabD/lysophospholipase-like"/>
    <property type="match status" value="1"/>
</dbReference>